<feature type="chain" id="PRO_5046452533" evidence="1">
    <location>
        <begin position="16"/>
        <end position="123"/>
    </location>
</feature>
<dbReference type="EMBL" id="CAXLJM020000024">
    <property type="protein sequence ID" value="CAL8090967.1"/>
    <property type="molecule type" value="Genomic_DNA"/>
</dbReference>
<proteinExistence type="predicted"/>
<protein>
    <submittedName>
        <fullName evidence="2">Uncharacterized protein</fullName>
    </submittedName>
</protein>
<name>A0ABP1Q9N9_9HEXA</name>
<accession>A0ABP1Q9N9</accession>
<keyword evidence="3" id="KW-1185">Reference proteome</keyword>
<comment type="caution">
    <text evidence="2">The sequence shown here is derived from an EMBL/GenBank/DDBJ whole genome shotgun (WGS) entry which is preliminary data.</text>
</comment>
<evidence type="ECO:0000313" key="2">
    <source>
        <dbReference type="EMBL" id="CAL8090967.1"/>
    </source>
</evidence>
<gene>
    <name evidence="2" type="ORF">ODALV1_LOCUS7790</name>
</gene>
<organism evidence="2 3">
    <name type="scientific">Orchesella dallaii</name>
    <dbReference type="NCBI Taxonomy" id="48710"/>
    <lineage>
        <taxon>Eukaryota</taxon>
        <taxon>Metazoa</taxon>
        <taxon>Ecdysozoa</taxon>
        <taxon>Arthropoda</taxon>
        <taxon>Hexapoda</taxon>
        <taxon>Collembola</taxon>
        <taxon>Entomobryomorpha</taxon>
        <taxon>Entomobryoidea</taxon>
        <taxon>Orchesellidae</taxon>
        <taxon>Orchesellinae</taxon>
        <taxon>Orchesella</taxon>
    </lineage>
</organism>
<sequence>MRLLLLLLLLQLVNCSVVEEVDDDTVDYTVDDNLQFLFGGLTFDESKMSAEDDNKLTYNDKSGDIPPEVIKQNILAFESALKFDESKISEEDDTQSDDNGKFNYSLILKPIKLSFSPKISLFP</sequence>
<evidence type="ECO:0000256" key="1">
    <source>
        <dbReference type="SAM" id="SignalP"/>
    </source>
</evidence>
<feature type="signal peptide" evidence="1">
    <location>
        <begin position="1"/>
        <end position="15"/>
    </location>
</feature>
<keyword evidence="1" id="KW-0732">Signal</keyword>
<evidence type="ECO:0000313" key="3">
    <source>
        <dbReference type="Proteomes" id="UP001642540"/>
    </source>
</evidence>
<dbReference type="Proteomes" id="UP001642540">
    <property type="component" value="Unassembled WGS sequence"/>
</dbReference>
<reference evidence="2 3" key="1">
    <citation type="submission" date="2024-08" db="EMBL/GenBank/DDBJ databases">
        <authorList>
            <person name="Cucini C."/>
            <person name="Frati F."/>
        </authorList>
    </citation>
    <scope>NUCLEOTIDE SEQUENCE [LARGE SCALE GENOMIC DNA]</scope>
</reference>